<comment type="caution">
    <text evidence="2">The sequence shown here is derived from an EMBL/GenBank/DDBJ whole genome shotgun (WGS) entry which is preliminary data.</text>
</comment>
<dbReference type="AlphaFoldDB" id="A0A5N6M845"/>
<keyword evidence="3" id="KW-1185">Reference proteome</keyword>
<accession>A0A5N6M845</accession>
<protein>
    <submittedName>
        <fullName evidence="2">Uncharacterized protein</fullName>
    </submittedName>
</protein>
<evidence type="ECO:0000313" key="2">
    <source>
        <dbReference type="EMBL" id="KAD3336780.1"/>
    </source>
</evidence>
<dbReference type="EMBL" id="SZYD01000016">
    <property type="protein sequence ID" value="KAD3336780.1"/>
    <property type="molecule type" value="Genomic_DNA"/>
</dbReference>
<sequence length="117" mass="13266">MVNVGENRTRNGVLDSPESQNEKITKYQNQGCLTARLAPASHARKYTRKQGVTSVPDACRNSDRNSKLEQLESGVCPIYKHSDLDITCGVNEVKVLPKEVKNRYKLRLQDLHTRLSR</sequence>
<organism evidence="2 3">
    <name type="scientific">Mikania micrantha</name>
    <name type="common">bitter vine</name>
    <dbReference type="NCBI Taxonomy" id="192012"/>
    <lineage>
        <taxon>Eukaryota</taxon>
        <taxon>Viridiplantae</taxon>
        <taxon>Streptophyta</taxon>
        <taxon>Embryophyta</taxon>
        <taxon>Tracheophyta</taxon>
        <taxon>Spermatophyta</taxon>
        <taxon>Magnoliopsida</taxon>
        <taxon>eudicotyledons</taxon>
        <taxon>Gunneridae</taxon>
        <taxon>Pentapetalae</taxon>
        <taxon>asterids</taxon>
        <taxon>campanulids</taxon>
        <taxon>Asterales</taxon>
        <taxon>Asteraceae</taxon>
        <taxon>Asteroideae</taxon>
        <taxon>Heliantheae alliance</taxon>
        <taxon>Eupatorieae</taxon>
        <taxon>Mikania</taxon>
    </lineage>
</organism>
<proteinExistence type="predicted"/>
<name>A0A5N6M845_9ASTR</name>
<reference evidence="2 3" key="1">
    <citation type="submission" date="2019-05" db="EMBL/GenBank/DDBJ databases">
        <title>Mikania micrantha, genome provides insights into the molecular mechanism of rapid growth.</title>
        <authorList>
            <person name="Liu B."/>
        </authorList>
    </citation>
    <scope>NUCLEOTIDE SEQUENCE [LARGE SCALE GENOMIC DNA]</scope>
    <source>
        <strain evidence="2">NLD-2019</strain>
        <tissue evidence="2">Leaf</tissue>
    </source>
</reference>
<dbReference type="Proteomes" id="UP000326396">
    <property type="component" value="Linkage Group LG6"/>
</dbReference>
<feature type="region of interest" description="Disordered" evidence="1">
    <location>
        <begin position="43"/>
        <end position="63"/>
    </location>
</feature>
<evidence type="ECO:0000313" key="3">
    <source>
        <dbReference type="Proteomes" id="UP000326396"/>
    </source>
</evidence>
<feature type="region of interest" description="Disordered" evidence="1">
    <location>
        <begin position="1"/>
        <end position="25"/>
    </location>
</feature>
<gene>
    <name evidence="2" type="ORF">E3N88_32299</name>
</gene>
<evidence type="ECO:0000256" key="1">
    <source>
        <dbReference type="SAM" id="MobiDB-lite"/>
    </source>
</evidence>